<keyword evidence="3" id="KW-1185">Reference proteome</keyword>
<keyword evidence="2" id="KW-0378">Hydrolase</keyword>
<dbReference type="EMBL" id="JACWZY010000031">
    <property type="protein sequence ID" value="MBD2704410.1"/>
    <property type="molecule type" value="Genomic_DNA"/>
</dbReference>
<name>A0A926Y1R3_9BACT</name>
<evidence type="ECO:0000313" key="2">
    <source>
        <dbReference type="EMBL" id="MBD2704410.1"/>
    </source>
</evidence>
<dbReference type="RefSeq" id="WP_190890962.1">
    <property type="nucleotide sequence ID" value="NZ_JACWZY010000031.1"/>
</dbReference>
<feature type="region of interest" description="Disordered" evidence="1">
    <location>
        <begin position="369"/>
        <end position="398"/>
    </location>
</feature>
<protein>
    <submittedName>
        <fullName evidence="2">ATP-dependent Clp protease proteolytic subunit</fullName>
    </submittedName>
</protein>
<evidence type="ECO:0000256" key="1">
    <source>
        <dbReference type="SAM" id="MobiDB-lite"/>
    </source>
</evidence>
<evidence type="ECO:0000313" key="3">
    <source>
        <dbReference type="Proteomes" id="UP000598820"/>
    </source>
</evidence>
<dbReference type="Gene3D" id="3.90.226.10">
    <property type="entry name" value="2-enoyl-CoA Hydratase, Chain A, domain 1"/>
    <property type="match status" value="1"/>
</dbReference>
<dbReference type="GO" id="GO:0008233">
    <property type="term" value="F:peptidase activity"/>
    <property type="evidence" value="ECO:0007669"/>
    <property type="project" value="UniProtKB-KW"/>
</dbReference>
<keyword evidence="2" id="KW-0645">Protease</keyword>
<feature type="compositionally biased region" description="Polar residues" evidence="1">
    <location>
        <begin position="369"/>
        <end position="378"/>
    </location>
</feature>
<gene>
    <name evidence="2" type="ORF">IC229_27465</name>
</gene>
<sequence>MPTTATIQIEGIILPERYIWPSDEATSLYRVKQQVLAAGDFDRLRLEICSPGGYCYEGWKIVEYLLSLGKPIDTLSYGQCASFGTIFHALGESREITPYCEWMAHRPWDIGLCNDLQAEKFTQMLRRETNKMFDYFAERIGKAVESIRALILEDDLYLTPQETVDHGFSTAIHKLGAMAMSGVSAPIESVKKRKPVYMMSLRDYKENPDAPDDLTTNNSQNTMAKKQNTLAAAQSLLEVVQGAGLKALDIGLKDGRTLVTNSTGDEAVVGDSATIDGETAPDGDYPTADDKVITVADGTITKIEDTKEEETESTTDESEASASGDVAALRQENQELRAQVKALTDKEAANTQRMTQIENRVKAVLGGMSSSDVQTQANKLPESGKAKQNKVEVPDNEQVGANVAQRVIAKANAKYKRTPAAA</sequence>
<proteinExistence type="predicted"/>
<dbReference type="AlphaFoldDB" id="A0A926Y1R3"/>
<dbReference type="Proteomes" id="UP000598820">
    <property type="component" value="Unassembled WGS sequence"/>
</dbReference>
<dbReference type="GO" id="GO:0006508">
    <property type="term" value="P:proteolysis"/>
    <property type="evidence" value="ECO:0007669"/>
    <property type="project" value="UniProtKB-KW"/>
</dbReference>
<feature type="region of interest" description="Disordered" evidence="1">
    <location>
        <begin position="299"/>
        <end position="324"/>
    </location>
</feature>
<dbReference type="InterPro" id="IPR029045">
    <property type="entry name" value="ClpP/crotonase-like_dom_sf"/>
</dbReference>
<feature type="compositionally biased region" description="Acidic residues" evidence="1">
    <location>
        <begin position="306"/>
        <end position="319"/>
    </location>
</feature>
<organism evidence="2 3">
    <name type="scientific">Spirosoma profusum</name>
    <dbReference type="NCBI Taxonomy" id="2771354"/>
    <lineage>
        <taxon>Bacteria</taxon>
        <taxon>Pseudomonadati</taxon>
        <taxon>Bacteroidota</taxon>
        <taxon>Cytophagia</taxon>
        <taxon>Cytophagales</taxon>
        <taxon>Cytophagaceae</taxon>
        <taxon>Spirosoma</taxon>
    </lineage>
</organism>
<accession>A0A926Y1R3</accession>
<dbReference type="Pfam" id="PF00574">
    <property type="entry name" value="CLP_protease"/>
    <property type="match status" value="1"/>
</dbReference>
<feature type="compositionally biased region" description="Basic and acidic residues" evidence="1">
    <location>
        <begin position="382"/>
        <end position="393"/>
    </location>
</feature>
<comment type="caution">
    <text evidence="2">The sequence shown here is derived from an EMBL/GenBank/DDBJ whole genome shotgun (WGS) entry which is preliminary data.</text>
</comment>
<dbReference type="InterPro" id="IPR023562">
    <property type="entry name" value="ClpP/TepA"/>
</dbReference>
<dbReference type="SUPFAM" id="SSF52096">
    <property type="entry name" value="ClpP/crotonase"/>
    <property type="match status" value="1"/>
</dbReference>
<reference evidence="2" key="1">
    <citation type="submission" date="2020-09" db="EMBL/GenBank/DDBJ databases">
        <authorList>
            <person name="Kim M.K."/>
        </authorList>
    </citation>
    <scope>NUCLEOTIDE SEQUENCE</scope>
    <source>
        <strain evidence="2">BT702</strain>
    </source>
</reference>